<name>A0ABP6XZJ4_9FLAO</name>
<evidence type="ECO:0000313" key="7">
    <source>
        <dbReference type="Proteomes" id="UP001500954"/>
    </source>
</evidence>
<evidence type="ECO:0000256" key="1">
    <source>
        <dbReference type="ARBA" id="ARBA00008779"/>
    </source>
</evidence>
<dbReference type="InterPro" id="IPR050738">
    <property type="entry name" value="Sulfatase"/>
</dbReference>
<comment type="similarity">
    <text evidence="1">Belongs to the sulfatase family.</text>
</comment>
<evidence type="ECO:0000313" key="6">
    <source>
        <dbReference type="EMBL" id="GAA3575102.1"/>
    </source>
</evidence>
<proteinExistence type="inferred from homology"/>
<feature type="domain" description="Sulfatase N-terminal" evidence="5">
    <location>
        <begin position="36"/>
        <end position="357"/>
    </location>
</feature>
<dbReference type="SUPFAM" id="SSF53649">
    <property type="entry name" value="Alkaline phosphatase-like"/>
    <property type="match status" value="1"/>
</dbReference>
<keyword evidence="3" id="KW-0378">Hydrolase</keyword>
<dbReference type="PANTHER" id="PTHR42693">
    <property type="entry name" value="ARYLSULFATASE FAMILY MEMBER"/>
    <property type="match status" value="1"/>
</dbReference>
<dbReference type="PROSITE" id="PS00523">
    <property type="entry name" value="SULFATASE_1"/>
    <property type="match status" value="1"/>
</dbReference>
<dbReference type="PANTHER" id="PTHR42693:SF53">
    <property type="entry name" value="ENDO-4-O-SULFATASE"/>
    <property type="match status" value="1"/>
</dbReference>
<evidence type="ECO:0000256" key="2">
    <source>
        <dbReference type="ARBA" id="ARBA00022723"/>
    </source>
</evidence>
<protein>
    <recommendedName>
        <fullName evidence="5">Sulfatase N-terminal domain-containing protein</fullName>
    </recommendedName>
</protein>
<sequence>MKLNYFLVPLIFLLLCNCKTKEKEENSSPSTPPIKPNVIVILADDLGYNDVGFNGSKDIKTPNIDQLANNGTIFTNGYVSYAVCGPSRAGLITGRYQGRFGFSRNPLFAPKDSLQGLPTSEETLADALGKSGYQNMAIGKWHLGAHESQRPLKRGFNEFFGFLTGGHKYFPEQWIRQDISEVTSQGDAYNTKLLRNNERVEENEYLTDALSREAVSFVERHAETPFFLYLAYNAPHTPLQATEKYLSRYPDIKDKKRKTYAAMVSAVDDGVGNLLNKLKELNIENNTIVFFLSDNGGPEQHGANNGELREGKGSLHEGGIRVPFAVQWTGTIPAGKVYNNPVISLDIFATAVALAGISPKNEVDGTNLIPYLKGQDKSVPHKHLFWRHFDAEAFSIRQGDIKLVKDKKGDIGLYNLANDISETNSIDNDSLRLDLKNKHDQWNSTNIDPVFLGLKHNKMYNQEHPNRFVNGEKY</sequence>
<keyword evidence="2" id="KW-0479">Metal-binding</keyword>
<dbReference type="Gene3D" id="3.40.720.10">
    <property type="entry name" value="Alkaline Phosphatase, subunit A"/>
    <property type="match status" value="1"/>
</dbReference>
<organism evidence="6 7">
    <name type="scientific">Snuella lapsa</name>
    <dbReference type="NCBI Taxonomy" id="870481"/>
    <lineage>
        <taxon>Bacteria</taxon>
        <taxon>Pseudomonadati</taxon>
        <taxon>Bacteroidota</taxon>
        <taxon>Flavobacteriia</taxon>
        <taxon>Flavobacteriales</taxon>
        <taxon>Flavobacteriaceae</taxon>
        <taxon>Snuella</taxon>
    </lineage>
</organism>
<gene>
    <name evidence="6" type="ORF">GCM10022395_25210</name>
</gene>
<keyword evidence="7" id="KW-1185">Reference proteome</keyword>
<dbReference type="InterPro" id="IPR017850">
    <property type="entry name" value="Alkaline_phosphatase_core_sf"/>
</dbReference>
<keyword evidence="4" id="KW-0106">Calcium</keyword>
<evidence type="ECO:0000256" key="4">
    <source>
        <dbReference type="ARBA" id="ARBA00022837"/>
    </source>
</evidence>
<dbReference type="InterPro" id="IPR000917">
    <property type="entry name" value="Sulfatase_N"/>
</dbReference>
<dbReference type="RefSeq" id="WP_345006625.1">
    <property type="nucleotide sequence ID" value="NZ_BAABCY010000068.1"/>
</dbReference>
<dbReference type="EMBL" id="BAABCY010000068">
    <property type="protein sequence ID" value="GAA3575102.1"/>
    <property type="molecule type" value="Genomic_DNA"/>
</dbReference>
<accession>A0ABP6XZJ4</accession>
<dbReference type="InterPro" id="IPR024607">
    <property type="entry name" value="Sulfatase_CS"/>
</dbReference>
<reference evidence="7" key="1">
    <citation type="journal article" date="2019" name="Int. J. Syst. Evol. Microbiol.">
        <title>The Global Catalogue of Microorganisms (GCM) 10K type strain sequencing project: providing services to taxonomists for standard genome sequencing and annotation.</title>
        <authorList>
            <consortium name="The Broad Institute Genomics Platform"/>
            <consortium name="The Broad Institute Genome Sequencing Center for Infectious Disease"/>
            <person name="Wu L."/>
            <person name="Ma J."/>
        </authorList>
    </citation>
    <scope>NUCLEOTIDE SEQUENCE [LARGE SCALE GENOMIC DNA]</scope>
    <source>
        <strain evidence="7">JCM 17111</strain>
    </source>
</reference>
<dbReference type="Pfam" id="PF00884">
    <property type="entry name" value="Sulfatase"/>
    <property type="match status" value="1"/>
</dbReference>
<comment type="caution">
    <text evidence="6">The sequence shown here is derived from an EMBL/GenBank/DDBJ whole genome shotgun (WGS) entry which is preliminary data.</text>
</comment>
<evidence type="ECO:0000256" key="3">
    <source>
        <dbReference type="ARBA" id="ARBA00022801"/>
    </source>
</evidence>
<evidence type="ECO:0000259" key="5">
    <source>
        <dbReference type="Pfam" id="PF00884"/>
    </source>
</evidence>
<dbReference type="Proteomes" id="UP001500954">
    <property type="component" value="Unassembled WGS sequence"/>
</dbReference>